<keyword evidence="1" id="KW-0732">Signal</keyword>
<reference evidence="3" key="1">
    <citation type="submission" date="2018-06" db="EMBL/GenBank/DDBJ databases">
        <authorList>
            <person name="Cea G.-C."/>
            <person name="William W."/>
        </authorList>
    </citation>
    <scope>NUCLEOTIDE SEQUENCE [LARGE SCALE GENOMIC DNA]</scope>
    <source>
        <strain evidence="3">DB21MT-2</strain>
    </source>
</reference>
<evidence type="ECO:0000313" key="3">
    <source>
        <dbReference type="Proteomes" id="UP000250123"/>
    </source>
</evidence>
<accession>A0A330M2X8</accession>
<dbReference type="KEGG" id="sbk:SHEWBE_2993"/>
<dbReference type="AlphaFoldDB" id="A0A330M2X8"/>
<gene>
    <name evidence="2" type="ORF">SHEWBE_2993</name>
</gene>
<evidence type="ECO:0000313" key="2">
    <source>
        <dbReference type="EMBL" id="SQH76956.1"/>
    </source>
</evidence>
<sequence>MKVSNFSHCSLAVIVGLIFFSFQSSSGEFGDIYDESKAIPPQSATVDIGGCRYNWGNAPVGYKITLSECKSFVFSAGLAHLSDTPMDGTEVQPTTYYGHPGFVFRTHMDLSKVGTTGDGWIELGMWYEASTKEQKFCPPDGFPLYTHGRDIDGDGEPDQCYNPEDLLKKRELADDFCRTQPKASTLSSDDEDNLKSAASLARQNLEALEADLLAPDASNQAKLNQIAGLFGMDNYQDPHFSLLSSVIIQSIGCVKQKLASAELDPRANGYLTFKDSPNSASAGGVTCYSQNGDEIIQINEYYLNSYHPVYDNQSLQELMIHETKHTCGQEHDPKFHGYTASKIQANFDEEIQQYVSGRDNSSLKDHLRDIIYNPYYFEYLMKAYL</sequence>
<feature type="signal peptide" evidence="1">
    <location>
        <begin position="1"/>
        <end position="26"/>
    </location>
</feature>
<dbReference type="RefSeq" id="WP_145981869.1">
    <property type="nucleotide sequence ID" value="NZ_LS483452.1"/>
</dbReference>
<feature type="chain" id="PRO_5016390918" description="Lysine-specific metallo-endopeptidase domain-containing protein" evidence="1">
    <location>
        <begin position="27"/>
        <end position="385"/>
    </location>
</feature>
<dbReference type="Proteomes" id="UP000250123">
    <property type="component" value="Chromosome SHEWBE"/>
</dbReference>
<evidence type="ECO:0008006" key="4">
    <source>
        <dbReference type="Google" id="ProtNLM"/>
    </source>
</evidence>
<proteinExistence type="predicted"/>
<protein>
    <recommendedName>
        <fullName evidence="4">Lysine-specific metallo-endopeptidase domain-containing protein</fullName>
    </recommendedName>
</protein>
<dbReference type="OrthoDB" id="9994109at2"/>
<name>A0A330M2X8_9GAMM</name>
<organism evidence="2 3">
    <name type="scientific">Shewanella benthica</name>
    <dbReference type="NCBI Taxonomy" id="43661"/>
    <lineage>
        <taxon>Bacteria</taxon>
        <taxon>Pseudomonadati</taxon>
        <taxon>Pseudomonadota</taxon>
        <taxon>Gammaproteobacteria</taxon>
        <taxon>Alteromonadales</taxon>
        <taxon>Shewanellaceae</taxon>
        <taxon>Shewanella</taxon>
    </lineage>
</organism>
<evidence type="ECO:0000256" key="1">
    <source>
        <dbReference type="SAM" id="SignalP"/>
    </source>
</evidence>
<dbReference type="EMBL" id="LS483452">
    <property type="protein sequence ID" value="SQH76956.1"/>
    <property type="molecule type" value="Genomic_DNA"/>
</dbReference>